<reference evidence="1" key="2">
    <citation type="submission" date="2017-11" db="EMBL/GenBank/DDBJ databases">
        <title>Coralsnake Venomics: Analyses of Venom Gland Transcriptomes and Proteomes of Six Brazilian Taxa.</title>
        <authorList>
            <person name="Aird S.D."/>
            <person name="Jorge da Silva N."/>
            <person name="Qiu L."/>
            <person name="Villar-Briones A."/>
            <person name="Aparecida-Saddi V."/>
            <person name="Campos-Telles M.P."/>
            <person name="Grau M."/>
            <person name="Mikheyev A.S."/>
        </authorList>
    </citation>
    <scope>NUCLEOTIDE SEQUENCE</scope>
    <source>
        <tissue evidence="1">Venom_gland</tissue>
    </source>
</reference>
<protein>
    <submittedName>
        <fullName evidence="1">Uncharacterized protein</fullName>
    </submittedName>
</protein>
<dbReference type="AlphaFoldDB" id="A0A2D4GD12"/>
<proteinExistence type="predicted"/>
<accession>A0A2D4GD12</accession>
<reference evidence="1" key="1">
    <citation type="submission" date="2017-07" db="EMBL/GenBank/DDBJ databases">
        <authorList>
            <person name="Mikheyev A."/>
            <person name="Grau M."/>
        </authorList>
    </citation>
    <scope>NUCLEOTIDE SEQUENCE</scope>
    <source>
        <tissue evidence="1">Venom_gland</tissue>
    </source>
</reference>
<name>A0A2D4GD12_MICCO</name>
<dbReference type="EMBL" id="IACJ01124644">
    <property type="protein sequence ID" value="LAA57605.1"/>
    <property type="molecule type" value="Transcribed_RNA"/>
</dbReference>
<sequence>MSFLRSGQSKIRNVRTPLFFFLQSFGGHLFIVVKVSHLLVPNNTKIILKKPISECLTFDECSIVVGRQQGEYRAIWKFYNLTSCSRTVLGLYKNSSTGSTFCRGRKEKV</sequence>
<evidence type="ECO:0000313" key="1">
    <source>
        <dbReference type="EMBL" id="LAA57605.1"/>
    </source>
</evidence>
<organism evidence="1">
    <name type="scientific">Micrurus corallinus</name>
    <name type="common">Brazilian coral snake</name>
    <dbReference type="NCBI Taxonomy" id="54390"/>
    <lineage>
        <taxon>Eukaryota</taxon>
        <taxon>Metazoa</taxon>
        <taxon>Chordata</taxon>
        <taxon>Craniata</taxon>
        <taxon>Vertebrata</taxon>
        <taxon>Euteleostomi</taxon>
        <taxon>Lepidosauria</taxon>
        <taxon>Squamata</taxon>
        <taxon>Bifurcata</taxon>
        <taxon>Unidentata</taxon>
        <taxon>Episquamata</taxon>
        <taxon>Toxicofera</taxon>
        <taxon>Serpentes</taxon>
        <taxon>Colubroidea</taxon>
        <taxon>Elapidae</taxon>
        <taxon>Elapinae</taxon>
        <taxon>Micrurus</taxon>
    </lineage>
</organism>